<dbReference type="Pfam" id="PF25048">
    <property type="entry name" value="Beta-prop_TEP1_C"/>
    <property type="match status" value="1"/>
</dbReference>
<keyword evidence="7" id="KW-1185">Reference proteome</keyword>
<dbReference type="Pfam" id="PF19334">
    <property type="entry name" value="DUF5920"/>
    <property type="match status" value="1"/>
</dbReference>
<dbReference type="InterPro" id="IPR056829">
    <property type="entry name" value="Beta-prop_TEP1_2nd"/>
</dbReference>
<name>A0A3N0ZA92_ANAGA</name>
<dbReference type="CDD" id="cd00200">
    <property type="entry name" value="WD40"/>
    <property type="match status" value="1"/>
</dbReference>
<dbReference type="OrthoDB" id="427368at2759"/>
<feature type="repeat" description="WD" evidence="3">
    <location>
        <begin position="1740"/>
        <end position="1774"/>
    </location>
</feature>
<dbReference type="EMBL" id="RJVU01001704">
    <property type="protein sequence ID" value="ROL55174.1"/>
    <property type="molecule type" value="Genomic_DNA"/>
</dbReference>
<dbReference type="GO" id="GO:0003720">
    <property type="term" value="F:telomerase activity"/>
    <property type="evidence" value="ECO:0007669"/>
    <property type="project" value="TreeGrafter"/>
</dbReference>
<comment type="caution">
    <text evidence="6">The sequence shown here is derived from an EMBL/GenBank/DDBJ whole genome shotgun (WGS) entry which is preliminary data.</text>
</comment>
<feature type="compositionally biased region" description="Acidic residues" evidence="4">
    <location>
        <begin position="2406"/>
        <end position="2429"/>
    </location>
</feature>
<dbReference type="PROSITE" id="PS50294">
    <property type="entry name" value="WD_REPEATS_REGION"/>
    <property type="match status" value="4"/>
</dbReference>
<dbReference type="InterPro" id="IPR056828">
    <property type="entry name" value="Beta-prop_TEP1_C"/>
</dbReference>
<dbReference type="PROSITE" id="PS50082">
    <property type="entry name" value="WD_REPEATS_2"/>
    <property type="match status" value="7"/>
</dbReference>
<evidence type="ECO:0000313" key="6">
    <source>
        <dbReference type="EMBL" id="ROL55174.1"/>
    </source>
</evidence>
<evidence type="ECO:0000259" key="5">
    <source>
        <dbReference type="PROSITE" id="PS50988"/>
    </source>
</evidence>
<dbReference type="InterPro" id="IPR019775">
    <property type="entry name" value="WD40_repeat_CS"/>
</dbReference>
<keyword evidence="1 3" id="KW-0853">WD repeat</keyword>
<evidence type="ECO:0000313" key="7">
    <source>
        <dbReference type="Proteomes" id="UP000281406"/>
    </source>
</evidence>
<dbReference type="InterPro" id="IPR027417">
    <property type="entry name" value="P-loop_NTPase"/>
</dbReference>
<dbReference type="Gene3D" id="1.25.40.370">
    <property type="match status" value="1"/>
</dbReference>
<evidence type="ECO:0000256" key="3">
    <source>
        <dbReference type="PROSITE-ProRule" id="PRU00221"/>
    </source>
</evidence>
<organism evidence="6 7">
    <name type="scientific">Anabarilius grahami</name>
    <name type="common">Kanglang fish</name>
    <name type="synonym">Barilius grahami</name>
    <dbReference type="NCBI Taxonomy" id="495550"/>
    <lineage>
        <taxon>Eukaryota</taxon>
        <taxon>Metazoa</taxon>
        <taxon>Chordata</taxon>
        <taxon>Craniata</taxon>
        <taxon>Vertebrata</taxon>
        <taxon>Euteleostomi</taxon>
        <taxon>Actinopterygii</taxon>
        <taxon>Neopterygii</taxon>
        <taxon>Teleostei</taxon>
        <taxon>Ostariophysi</taxon>
        <taxon>Cypriniformes</taxon>
        <taxon>Xenocyprididae</taxon>
        <taxon>Xenocypridinae</taxon>
        <taxon>Xenocypridinae incertae sedis</taxon>
        <taxon>Anabarilius</taxon>
    </lineage>
</organism>
<feature type="repeat" description="WD" evidence="3">
    <location>
        <begin position="2059"/>
        <end position="2098"/>
    </location>
</feature>
<gene>
    <name evidence="6" type="ORF">DPX16_5459</name>
</gene>
<feature type="region of interest" description="Disordered" evidence="4">
    <location>
        <begin position="2385"/>
        <end position="2437"/>
    </location>
</feature>
<reference evidence="6 7" key="1">
    <citation type="submission" date="2018-10" db="EMBL/GenBank/DDBJ databases">
        <title>Genome assembly for a Yunnan-Guizhou Plateau 3E fish, Anabarilius grahami (Regan), and its evolutionary and genetic applications.</title>
        <authorList>
            <person name="Jiang W."/>
        </authorList>
    </citation>
    <scope>NUCLEOTIDE SEQUENCE [LARGE SCALE GENOMIC DNA]</scope>
    <source>
        <strain evidence="6">AG-KIZ</strain>
        <tissue evidence="6">Muscle</tissue>
    </source>
</reference>
<dbReference type="InterPro" id="IPR052652">
    <property type="entry name" value="Telomerase_Complex_Comp"/>
</dbReference>
<dbReference type="SUPFAM" id="SSF52540">
    <property type="entry name" value="P-loop containing nucleoside triphosphate hydrolases"/>
    <property type="match status" value="1"/>
</dbReference>
<dbReference type="Pfam" id="PF00400">
    <property type="entry name" value="WD40"/>
    <property type="match status" value="4"/>
</dbReference>
<feature type="compositionally biased region" description="Low complexity" evidence="4">
    <location>
        <begin position="2387"/>
        <end position="2405"/>
    </location>
</feature>
<feature type="repeat" description="WD" evidence="3">
    <location>
        <begin position="1817"/>
        <end position="1849"/>
    </location>
</feature>
<dbReference type="PROSITE" id="PS00678">
    <property type="entry name" value="WD_REPEATS_1"/>
    <property type="match status" value="2"/>
</dbReference>
<dbReference type="SUPFAM" id="SSF140864">
    <property type="entry name" value="TROVE domain-like"/>
    <property type="match status" value="1"/>
</dbReference>
<dbReference type="InterPro" id="IPR015943">
    <property type="entry name" value="WD40/YVTN_repeat-like_dom_sf"/>
</dbReference>
<evidence type="ECO:0000256" key="2">
    <source>
        <dbReference type="ARBA" id="ARBA00022737"/>
    </source>
</evidence>
<evidence type="ECO:0000256" key="1">
    <source>
        <dbReference type="ARBA" id="ARBA00022574"/>
    </source>
</evidence>
<feature type="repeat" description="WD" evidence="3">
    <location>
        <begin position="1692"/>
        <end position="1733"/>
    </location>
</feature>
<sequence>MKAPAPLQSDLKVNTDARLQRHYTSPRLENRFLAQAPSALSHHQYTSPSWANQTSTTSSCSALQPTSLSSTMATSSLLSSTTMSSISSHSSLLSTKNTLLMEPPLHLPVSSSLTSTYSHNPLLSRSQNSTASAIPPLSPYLSHSKEYKAGKNEKREVEDMLFSSEGLLGYSEEPKQDAIRMPSKESLEEEEEMLSSEIPVLDMDLDGEGEQTLALHEEFGVLEASEDGKLMELMGHKNNLVSMVCCSLVNKSCTPGQKDWDKNTSVWGIIKKLAAEITTEDPEFVLKVAVYTRQELNIRIAANFLLALAAHLPASKPHFRRYFCAAVQLPSDWLEVTRIYSMCFSKSLPSCLKKALVDKFKQFTEYQLAKYNTRKHRCKHNKKRKKGQEISDLQWKRWGELLRVDGSILKKYMESQNRATKDKKQSEFNLKKMIKRLHIKEPAEYVMAILGKKYPSDLKEFSRSGLGGVWDRERAGKRMKLKQPDTWECRLSQEGNKAATWEKLIDRKSLPFMAMLRNLRNMISVGISEKHHSVILNRLTSKNAVIQSRQFPFRFLSAYKVILELSKFAGGPAVEVPSSKEILRDIVKKFPKSKRFKNHNWDTTVRKKLRITMQVPFVFRIFNTKRDLLRKANQRLYTQELLKKYCSSLEKAVQISCKYNIPPLPGRTLVICSVTSSEDRDWSGAEDVCLPPESTDNIDNDKLSASDMNDDNTESEFIMFSTLFTRMTEEKIKLDRIVVLENDYTNGALMAIINNYRQDTNPDAVVIEVLLGKRNSLDDVKYELESNTVQLCGFSEQILKFVSERGSSRMLQHVEHMDRLYNIPPPQGHKTEPERPTDVIPLPATPKLRWKGVRVFISSTFRDMHAERDVLVRSVFPELRRRAAAHYLYLQEVELRWGVTEEESNRAVELCLSEVCRCQLLLGILGERYGLVPPRPNLPELPQYSWLNSAPDGLSVTEMEIRQFQALYPDSSQSRMFLYFRSPHLTSSVPVAWRTDFVAESKEAEAKMNSLKTWIQNNEFKVTENYPCEWGGVVDGKPYVKGLEDFGRAVLEDIWEAVQQLFVEETDEDLTSGIKEQEVHQDSQQRRFHGRAKLISMATEKVQECQQKGGILMVEGKPGEGKTVFMAALAQALKTSVKNKKAPLCDVISYSTDASQPACSVEQLLRCLVQWLRKIKDDVELPPNTSYKDLLSEFHLNLKDLNKEKPLALFVDGADRIHDGRGQRVSEWIPQHIPKGVCLVLSVTSESSLQNTISKRKGAVSFPLGQLSLPDKKEIVQKQLVEFGKKLSDSAFNNQLQTLLMKKGSVSPLYLHLACEELKNYASFERMKDSLQSLPQSLGELVQHSLLRLETEYCRAGLGWALATLAVSSTGLRESDLYTILNVCNDFNSRGGLVSWQEILHIARHPESRVPMAVFSQLARTLHSLIGQSHGQGSDDLLTLTHPEVRSAFEHLYLSTEESRTRSHRIIAAHLWVRSNPQGNDTFLHSDADILSHLPAHLIGSNQWEPLCFLLSSYYFLYANVRLGLLHQLLETYSLFGNLKDFEDCLSFLKRHSLLLSQWPALFVQTALNEPCDSSAHLWAESMTRNGGVHAVKWLNFTDAAVKEVSELVSTFRSEPSCVVVSPGGKLAAVGTGEGTLHFLHTETGQEVKSLMSSADGISGCIFLGEELLATTSFDGQVEVWDVASGCRTAHMNAHSNKITGCDVSPDRKLFATVSLDLNLKVWSAQKSTEVASLINPSPLNCVNFDLEGQLLAVGCWDGAVRLWNWLEQKNVTTLLGHQSSVRSLSFSPCSSMLCSGCLSGEVRLWSVAAAACVGSYHAHRGSTQSLNFLQGGNLLLSAGHDSVVNVWSGGLGRSVAVLGEEKVPVLQKQQKHTRRGNEDEANALCVAVASGYAAVGYHGDGIKMFNLKSGEKVWASEELQVSMLCLIWMEEEGAELLLSGGMDHRLRVWERQGENPESLVSIGSFGVQKGAVLALAQNSTCVASASDDFTIALWLKSELTSEPWINPKVMCILRGHNGGVTCLAFSPTGKELLSGGKDQALMVWNVNSSPPVLSRSFPHCHGDWITGCSWTSSAVLSCSNDCKLRMWDIQTGSLLREILSSSSLSTLCCWEDLVMAGTTDGLLMVWKWESGVQVTRIQAHKSRLHHCTVVSQPDLGENLKQEDLLVASASEDGTVKLWHPLQVHHHNTLHGHSAEIQALVCKEAGLPEFLTVSEDRSLRSWSVTTAMEAAPYQKGGVRAVCFLDTDELMVCGYDTGRLEIWHQNSVVYWKKVSDGGLTAVTGMPDDQLAVGCSDCSVLVWKLERDAKKCIVGWSDEVRPVGVMANDSKSFWLLGQKNGVLYIGFILSVNPKQPHFINFCDDAVGKRPENLKADEEMWENMLEDEPQQGVEPHGQGEEPPQGEEPQGQEEPQEDQQGEEPQHEEEEPQQEEEKPSKEQLEQLRIANRKAAQIRSWITAAAVHNDFCVCGDYNGNIWFNQPPNLSTWTERKPANKVSVLRLTESLVISASYDRSVKLWDRHTKKQVGMFVCGGPVKVLEVNPRDPKELICGDMQGQLYFLSWKG</sequence>
<feature type="repeat" description="WD" evidence="3">
    <location>
        <begin position="1775"/>
        <end position="1816"/>
    </location>
</feature>
<dbReference type="Proteomes" id="UP000281406">
    <property type="component" value="Unassembled WGS sequence"/>
</dbReference>
<dbReference type="SUPFAM" id="SSF50978">
    <property type="entry name" value="WD40 repeat-like"/>
    <property type="match status" value="3"/>
</dbReference>
<dbReference type="SUPFAM" id="SSF50998">
    <property type="entry name" value="Quinoprotein alcohol dehydrogenase-like"/>
    <property type="match status" value="1"/>
</dbReference>
<dbReference type="Pfam" id="PF25047">
    <property type="entry name" value="Beta-prop_TEP1_2nd"/>
    <property type="match status" value="1"/>
</dbReference>
<proteinExistence type="predicted"/>
<feature type="domain" description="TROVE" evidence="5">
    <location>
        <begin position="223"/>
        <end position="666"/>
    </location>
</feature>
<dbReference type="Pfam" id="PF05731">
    <property type="entry name" value="TROVE"/>
    <property type="match status" value="1"/>
</dbReference>
<dbReference type="Pfam" id="PF13271">
    <property type="entry name" value="DUF4062"/>
    <property type="match status" value="1"/>
</dbReference>
<dbReference type="PANTHER" id="PTHR44791:SF1">
    <property type="entry name" value="TELOMERASE PROTEIN COMPONENT 1"/>
    <property type="match status" value="1"/>
</dbReference>
<dbReference type="InterPro" id="IPR001680">
    <property type="entry name" value="WD40_rpt"/>
</dbReference>
<dbReference type="PANTHER" id="PTHR44791">
    <property type="entry name" value="TELOMERASE PROTEIN COMPONENT 1 TEP1"/>
    <property type="match status" value="1"/>
</dbReference>
<dbReference type="Gene3D" id="2.130.10.10">
    <property type="entry name" value="YVTN repeat-like/Quinoprotein amine dehydrogenase"/>
    <property type="match status" value="5"/>
</dbReference>
<protein>
    <submittedName>
        <fullName evidence="6">Telomerase protein component 1</fullName>
    </submittedName>
</protein>
<feature type="repeat" description="WD" evidence="3">
    <location>
        <begin position="2503"/>
        <end position="2527"/>
    </location>
</feature>
<dbReference type="InterPro" id="IPR025139">
    <property type="entry name" value="DUF4062"/>
</dbReference>
<keyword evidence="2" id="KW-0677">Repeat</keyword>
<dbReference type="InterPro" id="IPR036322">
    <property type="entry name" value="WD40_repeat_dom_sf"/>
</dbReference>
<evidence type="ECO:0000256" key="4">
    <source>
        <dbReference type="SAM" id="MobiDB-lite"/>
    </source>
</evidence>
<dbReference type="GO" id="GO:0005697">
    <property type="term" value="C:telomerase holoenzyme complex"/>
    <property type="evidence" value="ECO:0007669"/>
    <property type="project" value="TreeGrafter"/>
</dbReference>
<dbReference type="Gene3D" id="3.40.50.300">
    <property type="entry name" value="P-loop containing nucleotide triphosphate hydrolases"/>
    <property type="match status" value="1"/>
</dbReference>
<dbReference type="SMART" id="SM00320">
    <property type="entry name" value="WD40"/>
    <property type="match status" value="18"/>
</dbReference>
<dbReference type="InterPro" id="IPR007111">
    <property type="entry name" value="NACHT_NTPase"/>
</dbReference>
<dbReference type="GO" id="GO:0000722">
    <property type="term" value="P:telomere maintenance via recombination"/>
    <property type="evidence" value="ECO:0007669"/>
    <property type="project" value="TreeGrafter"/>
</dbReference>
<dbReference type="InterPro" id="IPR011047">
    <property type="entry name" value="Quinoprotein_ADH-like_sf"/>
</dbReference>
<accession>A0A3N0ZA92</accession>
<dbReference type="PROSITE" id="PS50988">
    <property type="entry name" value="TROVE"/>
    <property type="match status" value="1"/>
</dbReference>
<feature type="repeat" description="WD" evidence="3">
    <location>
        <begin position="2014"/>
        <end position="2055"/>
    </location>
</feature>
<dbReference type="InterPro" id="IPR045804">
    <property type="entry name" value="DUF5920"/>
</dbReference>
<dbReference type="InterPro" id="IPR008858">
    <property type="entry name" value="TROVE_dom"/>
</dbReference>
<dbReference type="InterPro" id="IPR037214">
    <property type="entry name" value="TROVE_dom_sf"/>
</dbReference>
<dbReference type="GO" id="GO:0070034">
    <property type="term" value="F:telomerase RNA binding"/>
    <property type="evidence" value="ECO:0007669"/>
    <property type="project" value="TreeGrafter"/>
</dbReference>
<dbReference type="Pfam" id="PF05729">
    <property type="entry name" value="NACHT"/>
    <property type="match status" value="1"/>
</dbReference>